<accession>A0A084QY35</accession>
<dbReference type="HOGENOM" id="CLU_1876780_0_0_1"/>
<evidence type="ECO:0000313" key="2">
    <source>
        <dbReference type="Proteomes" id="UP000028524"/>
    </source>
</evidence>
<keyword evidence="2" id="KW-1185">Reference proteome</keyword>
<reference evidence="1 2" key="1">
    <citation type="journal article" date="2014" name="BMC Genomics">
        <title>Comparative genome sequencing reveals chemotype-specific gene clusters in the toxigenic black mold Stachybotrys.</title>
        <authorList>
            <person name="Semeiks J."/>
            <person name="Borek D."/>
            <person name="Otwinowski Z."/>
            <person name="Grishin N.V."/>
        </authorList>
    </citation>
    <scope>NUCLEOTIDE SEQUENCE [LARGE SCALE GENOMIC DNA]</scope>
    <source>
        <strain evidence="1 2">IBT 40285</strain>
    </source>
</reference>
<gene>
    <name evidence="1" type="ORF">S40285_07701</name>
</gene>
<name>A0A084QY35_STAC4</name>
<evidence type="ECO:0000313" key="1">
    <source>
        <dbReference type="EMBL" id="KFA68870.1"/>
    </source>
</evidence>
<dbReference type="EMBL" id="KL659704">
    <property type="protein sequence ID" value="KFA68870.1"/>
    <property type="molecule type" value="Genomic_DNA"/>
</dbReference>
<dbReference type="InParanoid" id="A0A084QY35"/>
<organism evidence="1 2">
    <name type="scientific">Stachybotrys chlorohalonatus (strain IBT 40285)</name>
    <dbReference type="NCBI Taxonomy" id="1283841"/>
    <lineage>
        <taxon>Eukaryota</taxon>
        <taxon>Fungi</taxon>
        <taxon>Dikarya</taxon>
        <taxon>Ascomycota</taxon>
        <taxon>Pezizomycotina</taxon>
        <taxon>Sordariomycetes</taxon>
        <taxon>Hypocreomycetidae</taxon>
        <taxon>Hypocreales</taxon>
        <taxon>Stachybotryaceae</taxon>
        <taxon>Stachybotrys</taxon>
    </lineage>
</organism>
<dbReference type="Proteomes" id="UP000028524">
    <property type="component" value="Unassembled WGS sequence"/>
</dbReference>
<dbReference type="STRING" id="1283841.A0A084QY35"/>
<protein>
    <submittedName>
        <fullName evidence="1">Uncharacterized protein</fullName>
    </submittedName>
</protein>
<sequence length="136" mass="15064">MGVAVESQEGIRPELAIEEWDRTHPSRGELLSGSEIASFDPICDFSSVLWDLLSRKPASEVVCQGGHDFIQLPAISWTIHPDNKEVRRIDITSTDGVFQQVHLWLHSRNAPEEFRGFVEAAGAVSINAASVNHDDD</sequence>
<dbReference type="AlphaFoldDB" id="A0A084QY35"/>
<proteinExistence type="predicted"/>